<gene>
    <name evidence="2" type="ORF">Voc01_029430</name>
</gene>
<dbReference type="AlphaFoldDB" id="A0A8J3ZQR2"/>
<comment type="caution">
    <text evidence="2">The sequence shown here is derived from an EMBL/GenBank/DDBJ whole genome shotgun (WGS) entry which is preliminary data.</text>
</comment>
<accession>A0A8J3ZQR2</accession>
<sequence length="149" mass="15978">MRTETGRAVRRLLAAVALLFGIATAALVLPQAATAADVPGPKTPVANRVELVRTGGFTGIPKTWTVDAEHFGEDGARLLRTVSKPEFLALDDHYGPKNPCCDFFEYTLTVTYNGGHTKTVTTSELATDQPEILTDVIALTQHIGESPQS</sequence>
<dbReference type="InterPro" id="IPR049457">
    <property type="entry name" value="Emfourin"/>
</dbReference>
<keyword evidence="3" id="KW-1185">Reference proteome</keyword>
<protein>
    <submittedName>
        <fullName evidence="2">Uncharacterized protein</fullName>
    </submittedName>
</protein>
<dbReference type="Pfam" id="PF20242">
    <property type="entry name" value="Emfourin"/>
    <property type="match status" value="1"/>
</dbReference>
<keyword evidence="1" id="KW-0732">Signal</keyword>
<evidence type="ECO:0000256" key="1">
    <source>
        <dbReference type="SAM" id="SignalP"/>
    </source>
</evidence>
<evidence type="ECO:0000313" key="3">
    <source>
        <dbReference type="Proteomes" id="UP000635606"/>
    </source>
</evidence>
<dbReference type="EMBL" id="BOPH01000035">
    <property type="protein sequence ID" value="GIJ68026.1"/>
    <property type="molecule type" value="Genomic_DNA"/>
</dbReference>
<dbReference type="Proteomes" id="UP000635606">
    <property type="component" value="Unassembled WGS sequence"/>
</dbReference>
<dbReference type="RefSeq" id="WP_203927981.1">
    <property type="nucleotide sequence ID" value="NZ_BOPH01000035.1"/>
</dbReference>
<name>A0A8J3ZQR2_9ACTN</name>
<feature type="chain" id="PRO_5035294419" evidence="1">
    <location>
        <begin position="36"/>
        <end position="149"/>
    </location>
</feature>
<feature type="signal peptide" evidence="1">
    <location>
        <begin position="1"/>
        <end position="35"/>
    </location>
</feature>
<organism evidence="2 3">
    <name type="scientific">Virgisporangium ochraceum</name>
    <dbReference type="NCBI Taxonomy" id="65505"/>
    <lineage>
        <taxon>Bacteria</taxon>
        <taxon>Bacillati</taxon>
        <taxon>Actinomycetota</taxon>
        <taxon>Actinomycetes</taxon>
        <taxon>Micromonosporales</taxon>
        <taxon>Micromonosporaceae</taxon>
        <taxon>Virgisporangium</taxon>
    </lineage>
</organism>
<reference evidence="2" key="1">
    <citation type="submission" date="2021-01" db="EMBL/GenBank/DDBJ databases">
        <title>Whole genome shotgun sequence of Virgisporangium ochraceum NBRC 16418.</title>
        <authorList>
            <person name="Komaki H."/>
            <person name="Tamura T."/>
        </authorList>
    </citation>
    <scope>NUCLEOTIDE SEQUENCE</scope>
    <source>
        <strain evidence="2">NBRC 16418</strain>
    </source>
</reference>
<proteinExistence type="predicted"/>
<evidence type="ECO:0000313" key="2">
    <source>
        <dbReference type="EMBL" id="GIJ68026.1"/>
    </source>
</evidence>